<protein>
    <submittedName>
        <fullName evidence="2">Uncharacterized protein</fullName>
    </submittedName>
</protein>
<evidence type="ECO:0000313" key="2">
    <source>
        <dbReference type="EMBL" id="RGV57368.1"/>
    </source>
</evidence>
<feature type="signal peptide" evidence="1">
    <location>
        <begin position="1"/>
        <end position="19"/>
    </location>
</feature>
<sequence>MTNIKLTALLIILSLLASCSEETIINYIDPPVPERTQGVIKVKAEDYTPEVSILMLQDGESEDILFDANQRSFRVNAPLQVSINEKQELFVRFFCPRPIKNMKVWASIVGYDEEFLLADFETVPGFIEFHKALPMISGDKEYTTASGKTIVIKANPHISAADLTLRIDCEDPLYKKMISVIPQYKVSFSAYSRQGSWAYPIRPAHCREGVALMLNLAYAFSSQEFADELEKYRGKLHSDNNKTVINVDQLKQKVLNHGAYLLGHVSGVNGLGGGSTLGLAEWCFLQHYPDDEYNIHTVFHEIGHCLGYGHDGNMTYEQTGPGWITLGRAVYLKLGQEKRLPVYSRRFMHTRKNATTLYGSSKYVGSTFVIEDPELDAIDGGLGFHPVEDNENIADGTPLSVSLKWSDVPEATETTFKPKDVTAYQDRIYIVNNATGNYSVEVFQEKNGQVTHCGRIRNWIRNGTSETFASEPNGITAAHGKIYVTNTSSRTDVFDATTLEFITCIGNGQWGEGSYQTVHAFEALVKDGCVFIRDKRRVCVFMEKDVTADNCMRIPNYCRFNNVGEVMGTYGMTIDKDNILYTTHIGKKEIYAYDLTTMREQKVLNPVRTLKLPTQAYDVVSWDGRMFVTLNQKTECLVEINPQDGSILKDYSTINGKSFSNPEKIALARQTLFVINRGTGTVTSIPLNELK</sequence>
<accession>A0A412YIV4</accession>
<dbReference type="PROSITE" id="PS51257">
    <property type="entry name" value="PROKAR_LIPOPROTEIN"/>
    <property type="match status" value="1"/>
</dbReference>
<evidence type="ECO:0000256" key="1">
    <source>
        <dbReference type="SAM" id="SignalP"/>
    </source>
</evidence>
<dbReference type="SUPFAM" id="SSF101898">
    <property type="entry name" value="NHL repeat"/>
    <property type="match status" value="1"/>
</dbReference>
<feature type="chain" id="PRO_5019134446" evidence="1">
    <location>
        <begin position="20"/>
        <end position="691"/>
    </location>
</feature>
<evidence type="ECO:0000313" key="3">
    <source>
        <dbReference type="Proteomes" id="UP000283850"/>
    </source>
</evidence>
<keyword evidence="1" id="KW-0732">Signal</keyword>
<reference evidence="2 3" key="1">
    <citation type="submission" date="2018-08" db="EMBL/GenBank/DDBJ databases">
        <title>A genome reference for cultivated species of the human gut microbiota.</title>
        <authorList>
            <person name="Zou Y."/>
            <person name="Xue W."/>
            <person name="Luo G."/>
        </authorList>
    </citation>
    <scope>NUCLEOTIDE SEQUENCE [LARGE SCALE GENOMIC DNA]</scope>
    <source>
        <strain evidence="2 3">AF14-32</strain>
    </source>
</reference>
<organism evidence="2 3">
    <name type="scientific">Bacteroides intestinalis</name>
    <dbReference type="NCBI Taxonomy" id="329854"/>
    <lineage>
        <taxon>Bacteria</taxon>
        <taxon>Pseudomonadati</taxon>
        <taxon>Bacteroidota</taxon>
        <taxon>Bacteroidia</taxon>
        <taxon>Bacteroidales</taxon>
        <taxon>Bacteroidaceae</taxon>
        <taxon>Bacteroides</taxon>
    </lineage>
</organism>
<dbReference type="Gene3D" id="2.120.10.30">
    <property type="entry name" value="TolB, C-terminal domain"/>
    <property type="match status" value="1"/>
</dbReference>
<dbReference type="SUPFAM" id="SSF55486">
    <property type="entry name" value="Metalloproteases ('zincins'), catalytic domain"/>
    <property type="match status" value="1"/>
</dbReference>
<dbReference type="InterPro" id="IPR011042">
    <property type="entry name" value="6-blade_b-propeller_TolB-like"/>
</dbReference>
<proteinExistence type="predicted"/>
<dbReference type="RefSeq" id="WP_022393322.1">
    <property type="nucleotide sequence ID" value="NZ_QRZF01000002.1"/>
</dbReference>
<comment type="caution">
    <text evidence="2">The sequence shown here is derived from an EMBL/GenBank/DDBJ whole genome shotgun (WGS) entry which is preliminary data.</text>
</comment>
<dbReference type="AlphaFoldDB" id="A0A412YIV4"/>
<gene>
    <name evidence="2" type="ORF">DWW10_04840</name>
</gene>
<dbReference type="Proteomes" id="UP000283850">
    <property type="component" value="Unassembled WGS sequence"/>
</dbReference>
<name>A0A412YIV4_9BACE</name>
<dbReference type="EMBL" id="QRZF01000002">
    <property type="protein sequence ID" value="RGV57368.1"/>
    <property type="molecule type" value="Genomic_DNA"/>
</dbReference>